<sequence>MTKREAVNEKQVRIGRSSPCPSQRSDSIVEKQAMSRISSPYSTRRAADNNRQVPNGRSSPYQLHSK</sequence>
<keyword evidence="3" id="KW-1185">Reference proteome</keyword>
<evidence type="ECO:0000313" key="3">
    <source>
        <dbReference type="Proteomes" id="UP000887116"/>
    </source>
</evidence>
<proteinExistence type="predicted"/>
<protein>
    <submittedName>
        <fullName evidence="2">Uncharacterized protein</fullName>
    </submittedName>
</protein>
<gene>
    <name evidence="2" type="ORF">TNCT_645231</name>
</gene>
<reference evidence="2" key="1">
    <citation type="submission" date="2020-07" db="EMBL/GenBank/DDBJ databases">
        <title>Multicomponent nature underlies the extraordinary mechanical properties of spider dragline silk.</title>
        <authorList>
            <person name="Kono N."/>
            <person name="Nakamura H."/>
            <person name="Mori M."/>
            <person name="Yoshida Y."/>
            <person name="Ohtoshi R."/>
            <person name="Malay A.D."/>
            <person name="Moran D.A.P."/>
            <person name="Tomita M."/>
            <person name="Numata K."/>
            <person name="Arakawa K."/>
        </authorList>
    </citation>
    <scope>NUCLEOTIDE SEQUENCE</scope>
</reference>
<name>A0A8X6M459_TRICU</name>
<dbReference type="Proteomes" id="UP000887116">
    <property type="component" value="Unassembled WGS sequence"/>
</dbReference>
<evidence type="ECO:0000256" key="1">
    <source>
        <dbReference type="SAM" id="MobiDB-lite"/>
    </source>
</evidence>
<feature type="compositionally biased region" description="Polar residues" evidence="1">
    <location>
        <begin position="49"/>
        <end position="66"/>
    </location>
</feature>
<comment type="caution">
    <text evidence="2">The sequence shown here is derived from an EMBL/GenBank/DDBJ whole genome shotgun (WGS) entry which is preliminary data.</text>
</comment>
<feature type="region of interest" description="Disordered" evidence="1">
    <location>
        <begin position="1"/>
        <end position="66"/>
    </location>
</feature>
<evidence type="ECO:0000313" key="2">
    <source>
        <dbReference type="EMBL" id="GFR33476.1"/>
    </source>
</evidence>
<dbReference type="EMBL" id="BMAO01029689">
    <property type="protein sequence ID" value="GFR33476.1"/>
    <property type="molecule type" value="Genomic_DNA"/>
</dbReference>
<organism evidence="2 3">
    <name type="scientific">Trichonephila clavata</name>
    <name type="common">Joro spider</name>
    <name type="synonym">Nephila clavata</name>
    <dbReference type="NCBI Taxonomy" id="2740835"/>
    <lineage>
        <taxon>Eukaryota</taxon>
        <taxon>Metazoa</taxon>
        <taxon>Ecdysozoa</taxon>
        <taxon>Arthropoda</taxon>
        <taxon>Chelicerata</taxon>
        <taxon>Arachnida</taxon>
        <taxon>Araneae</taxon>
        <taxon>Araneomorphae</taxon>
        <taxon>Entelegynae</taxon>
        <taxon>Araneoidea</taxon>
        <taxon>Nephilidae</taxon>
        <taxon>Trichonephila</taxon>
    </lineage>
</organism>
<dbReference type="AlphaFoldDB" id="A0A8X6M459"/>
<feature type="compositionally biased region" description="Basic and acidic residues" evidence="1">
    <location>
        <begin position="1"/>
        <end position="12"/>
    </location>
</feature>
<accession>A0A8X6M459</accession>